<sequence>VNEDDDDDKGSDKAEVEIKKKKLKDMGLLNKQKPTDGFYESSSNDWKEQLALRDLEKESLCLPLTEEKKEYEKVAYYRMVDSTWLLANMKRIMMSAQDLMISVNLLFFYLIVNSSLFPAFCFFFFKLNFLKETSWYQQSFFLQVRDSCNSLFSYSFVLNAYLDLIFKN</sequence>
<protein>
    <submittedName>
        <fullName evidence="1">Uncharacterized protein</fullName>
    </submittedName>
</protein>
<dbReference type="EMBL" id="ASPP01001297">
    <property type="protein sequence ID" value="ETO35782.1"/>
    <property type="molecule type" value="Genomic_DNA"/>
</dbReference>
<reference evidence="1 2" key="1">
    <citation type="journal article" date="2013" name="Curr. Biol.">
        <title>The Genome of the Foraminiferan Reticulomyxa filosa.</title>
        <authorList>
            <person name="Glockner G."/>
            <person name="Hulsmann N."/>
            <person name="Schleicher M."/>
            <person name="Noegel A.A."/>
            <person name="Eichinger L."/>
            <person name="Gallinger C."/>
            <person name="Pawlowski J."/>
            <person name="Sierra R."/>
            <person name="Euteneuer U."/>
            <person name="Pillet L."/>
            <person name="Moustafa A."/>
            <person name="Platzer M."/>
            <person name="Groth M."/>
            <person name="Szafranski K."/>
            <person name="Schliwa M."/>
        </authorList>
    </citation>
    <scope>NUCLEOTIDE SEQUENCE [LARGE SCALE GENOMIC DNA]</scope>
</reference>
<keyword evidence="2" id="KW-1185">Reference proteome</keyword>
<gene>
    <name evidence="1" type="ORF">RFI_01280</name>
</gene>
<feature type="non-terminal residue" evidence="1">
    <location>
        <position position="1"/>
    </location>
</feature>
<comment type="caution">
    <text evidence="1">The sequence shown here is derived from an EMBL/GenBank/DDBJ whole genome shotgun (WGS) entry which is preliminary data.</text>
</comment>
<organism evidence="1 2">
    <name type="scientific">Reticulomyxa filosa</name>
    <dbReference type="NCBI Taxonomy" id="46433"/>
    <lineage>
        <taxon>Eukaryota</taxon>
        <taxon>Sar</taxon>
        <taxon>Rhizaria</taxon>
        <taxon>Retaria</taxon>
        <taxon>Foraminifera</taxon>
        <taxon>Monothalamids</taxon>
        <taxon>Reticulomyxidae</taxon>
        <taxon>Reticulomyxa</taxon>
    </lineage>
</organism>
<dbReference type="AlphaFoldDB" id="X6PDN9"/>
<accession>X6PDN9</accession>
<name>X6PDN9_RETFI</name>
<dbReference type="Proteomes" id="UP000023152">
    <property type="component" value="Unassembled WGS sequence"/>
</dbReference>
<evidence type="ECO:0000313" key="1">
    <source>
        <dbReference type="EMBL" id="ETO35782.1"/>
    </source>
</evidence>
<proteinExistence type="predicted"/>
<evidence type="ECO:0000313" key="2">
    <source>
        <dbReference type="Proteomes" id="UP000023152"/>
    </source>
</evidence>